<dbReference type="RefSeq" id="WP_249248988.1">
    <property type="nucleotide sequence ID" value="NZ_JAKIKT010000003.1"/>
</dbReference>
<organism evidence="1 2">
    <name type="scientific">Shewanella corallii</name>
    <dbReference type="NCBI Taxonomy" id="560080"/>
    <lineage>
        <taxon>Bacteria</taxon>
        <taxon>Pseudomonadati</taxon>
        <taxon>Pseudomonadota</taxon>
        <taxon>Gammaproteobacteria</taxon>
        <taxon>Alteromonadales</taxon>
        <taxon>Shewanellaceae</taxon>
        <taxon>Shewanella</taxon>
    </lineage>
</organism>
<keyword evidence="2" id="KW-1185">Reference proteome</keyword>
<comment type="caution">
    <text evidence="1">The sequence shown here is derived from an EMBL/GenBank/DDBJ whole genome shotgun (WGS) entry which is preliminary data.</text>
</comment>
<evidence type="ECO:0000313" key="1">
    <source>
        <dbReference type="EMBL" id="MCL2914279.1"/>
    </source>
</evidence>
<dbReference type="Proteomes" id="UP001202831">
    <property type="component" value="Unassembled WGS sequence"/>
</dbReference>
<proteinExistence type="predicted"/>
<gene>
    <name evidence="1" type="ORF">L2725_10920</name>
</gene>
<protein>
    <submittedName>
        <fullName evidence="1">Uncharacterized protein</fullName>
    </submittedName>
</protein>
<accession>A0ABT0N778</accession>
<dbReference type="EMBL" id="JAKIKT010000003">
    <property type="protein sequence ID" value="MCL2914279.1"/>
    <property type="molecule type" value="Genomic_DNA"/>
</dbReference>
<sequence length="114" mass="13119">MKLSIEELDARWNESDNLMVLLPLLKHSYPEVLEEIESFGSISASTLTDLIEYSLRFPSRHWALSAVVWIENGFVINDSICQGLIDIAKDKSDSQKLRHKAFAQARRWQRENGT</sequence>
<reference evidence="1 2" key="1">
    <citation type="submission" date="2022-01" db="EMBL/GenBank/DDBJ databases">
        <title>Whole genome-based taxonomy of the Shewanellaceae.</title>
        <authorList>
            <person name="Martin-Rodriguez A.J."/>
        </authorList>
    </citation>
    <scope>NUCLEOTIDE SEQUENCE [LARGE SCALE GENOMIC DNA]</scope>
    <source>
        <strain evidence="1 2">DSM 21332</strain>
    </source>
</reference>
<name>A0ABT0N778_9GAMM</name>
<evidence type="ECO:0000313" key="2">
    <source>
        <dbReference type="Proteomes" id="UP001202831"/>
    </source>
</evidence>